<protein>
    <submittedName>
        <fullName evidence="1">Uncharacterized protein</fullName>
    </submittedName>
</protein>
<reference evidence="2" key="1">
    <citation type="journal article" date="2022" name="Mol. Ecol. Resour.">
        <title>The genomes of chicory, endive, great burdock and yacon provide insights into Asteraceae palaeo-polyploidization history and plant inulin production.</title>
        <authorList>
            <person name="Fan W."/>
            <person name="Wang S."/>
            <person name="Wang H."/>
            <person name="Wang A."/>
            <person name="Jiang F."/>
            <person name="Liu H."/>
            <person name="Zhao H."/>
            <person name="Xu D."/>
            <person name="Zhang Y."/>
        </authorList>
    </citation>
    <scope>NUCLEOTIDE SEQUENCE [LARGE SCALE GENOMIC DNA]</scope>
    <source>
        <strain evidence="2">cv. Niubang</strain>
    </source>
</reference>
<evidence type="ECO:0000313" key="2">
    <source>
        <dbReference type="Proteomes" id="UP001055879"/>
    </source>
</evidence>
<sequence>MDFSSSYVHKQVYDSDHRSIKNHHNSTYQSPAFPAATATGFPLLAIAIACITATTFLLISYFLITKCCYPLSRFLMARTTTSEEPPSVYSTPAWQITGLDESLIREIPVCLYSERDGENRRLYKCVVCLNEFQDLDTLRVLPSCNHGFHLHCIDIWLRNNPNCPICRFNISGTARYPTDTIVPTSSPQDPPLFSHDSPTSSNQDFVTIELGEGANESRKSRFDSATGDERIIGTKDERVVIQPLRRSFSMDSAVDRDIYLSVQDIIRNHEEASRTKRPFFSFGHTRGSRSAILPLEF</sequence>
<comment type="caution">
    <text evidence="1">The sequence shown here is derived from an EMBL/GenBank/DDBJ whole genome shotgun (WGS) entry which is preliminary data.</text>
</comment>
<accession>A0ACB9FPI7</accession>
<name>A0ACB9FPI7_ARCLA</name>
<dbReference type="EMBL" id="CM042047">
    <property type="protein sequence ID" value="KAI3773017.1"/>
    <property type="molecule type" value="Genomic_DNA"/>
</dbReference>
<organism evidence="1 2">
    <name type="scientific">Arctium lappa</name>
    <name type="common">Greater burdock</name>
    <name type="synonym">Lappa major</name>
    <dbReference type="NCBI Taxonomy" id="4217"/>
    <lineage>
        <taxon>Eukaryota</taxon>
        <taxon>Viridiplantae</taxon>
        <taxon>Streptophyta</taxon>
        <taxon>Embryophyta</taxon>
        <taxon>Tracheophyta</taxon>
        <taxon>Spermatophyta</taxon>
        <taxon>Magnoliopsida</taxon>
        <taxon>eudicotyledons</taxon>
        <taxon>Gunneridae</taxon>
        <taxon>Pentapetalae</taxon>
        <taxon>asterids</taxon>
        <taxon>campanulids</taxon>
        <taxon>Asterales</taxon>
        <taxon>Asteraceae</taxon>
        <taxon>Carduoideae</taxon>
        <taxon>Cardueae</taxon>
        <taxon>Arctiinae</taxon>
        <taxon>Arctium</taxon>
    </lineage>
</organism>
<gene>
    <name evidence="1" type="ORF">L6452_04214</name>
</gene>
<proteinExistence type="predicted"/>
<keyword evidence="2" id="KW-1185">Reference proteome</keyword>
<evidence type="ECO:0000313" key="1">
    <source>
        <dbReference type="EMBL" id="KAI3773017.1"/>
    </source>
</evidence>
<dbReference type="Proteomes" id="UP001055879">
    <property type="component" value="Linkage Group LG01"/>
</dbReference>
<reference evidence="1 2" key="2">
    <citation type="journal article" date="2022" name="Mol. Ecol. Resour.">
        <title>The genomes of chicory, endive, great burdock and yacon provide insights into Asteraceae paleo-polyploidization history and plant inulin production.</title>
        <authorList>
            <person name="Fan W."/>
            <person name="Wang S."/>
            <person name="Wang H."/>
            <person name="Wang A."/>
            <person name="Jiang F."/>
            <person name="Liu H."/>
            <person name="Zhao H."/>
            <person name="Xu D."/>
            <person name="Zhang Y."/>
        </authorList>
    </citation>
    <scope>NUCLEOTIDE SEQUENCE [LARGE SCALE GENOMIC DNA]</scope>
    <source>
        <strain evidence="2">cv. Niubang</strain>
    </source>
</reference>